<keyword evidence="3" id="KW-0238">DNA-binding</keyword>
<dbReference type="InterPro" id="IPR044946">
    <property type="entry name" value="Restrct_endonuc_typeI_TRD_sf"/>
</dbReference>
<evidence type="ECO:0000256" key="2">
    <source>
        <dbReference type="ARBA" id="ARBA00022747"/>
    </source>
</evidence>
<keyword evidence="2" id="KW-0680">Restriction system</keyword>
<sequence>MKLIPEFRFPEFVNDGEWSEIKLKQYATFYRGLTYGKNDTANKGLLVLRSGNIQNDTLVLDKDLVFVEKECPDDLKLLNGDIVICMSNGSKSLVGKNAEYQGEYDGKITVGAFCSIMRPKNRFTKYLLQSDAYQTFIALSIGGGNINNLKNSDLEEFECIVPKNLPEQQKIASCLSSLDELLAAHNDKLGALKDHKKGLMQNLFPQEGETVPKVRFKEFEGDGEWNFTILDGIADISSGGTPSRSKMEYWNGNIPWVSTTLIDFNEIKKSNEFITTLGLKKSSTKIFPKGTILMAMYGQGKTRGKVAVLGFDAAINQACAAIKLNAGMNVNFVFQNLASRYDEIRTISNQGGQDNLSGELVKNIPICYPSTKSGEQQKIASCLSALDELITAQAEKIEQLQQHKKGLMQGLFPKIND</sequence>
<gene>
    <name evidence="5" type="ORF">SAMN04488028_10318</name>
</gene>
<evidence type="ECO:0000256" key="3">
    <source>
        <dbReference type="ARBA" id="ARBA00023125"/>
    </source>
</evidence>
<protein>
    <submittedName>
        <fullName evidence="5">Type I restriction enzyme, S subunit</fullName>
    </submittedName>
</protein>
<organism evidence="5 6">
    <name type="scientific">Reichenbachiella agariperforans</name>
    <dbReference type="NCBI Taxonomy" id="156994"/>
    <lineage>
        <taxon>Bacteria</taxon>
        <taxon>Pseudomonadati</taxon>
        <taxon>Bacteroidota</taxon>
        <taxon>Cytophagia</taxon>
        <taxon>Cytophagales</taxon>
        <taxon>Reichenbachiellaceae</taxon>
        <taxon>Reichenbachiella</taxon>
    </lineage>
</organism>
<comment type="similarity">
    <text evidence="1">Belongs to the type-I restriction system S methylase family.</text>
</comment>
<dbReference type="GO" id="GO:0003677">
    <property type="term" value="F:DNA binding"/>
    <property type="evidence" value="ECO:0007669"/>
    <property type="project" value="UniProtKB-KW"/>
</dbReference>
<dbReference type="PANTHER" id="PTHR30408">
    <property type="entry name" value="TYPE-1 RESTRICTION ENZYME ECOKI SPECIFICITY PROTEIN"/>
    <property type="match status" value="1"/>
</dbReference>
<evidence type="ECO:0000259" key="4">
    <source>
        <dbReference type="Pfam" id="PF01420"/>
    </source>
</evidence>
<dbReference type="InterPro" id="IPR000055">
    <property type="entry name" value="Restrct_endonuc_typeI_TRD"/>
</dbReference>
<keyword evidence="6" id="KW-1185">Reference proteome</keyword>
<evidence type="ECO:0000313" key="5">
    <source>
        <dbReference type="EMBL" id="SHK10948.1"/>
    </source>
</evidence>
<accession>A0A1M6PSS6</accession>
<evidence type="ECO:0000313" key="6">
    <source>
        <dbReference type="Proteomes" id="UP000184474"/>
    </source>
</evidence>
<proteinExistence type="inferred from homology"/>
<name>A0A1M6PSS6_REIAG</name>
<evidence type="ECO:0000256" key="1">
    <source>
        <dbReference type="ARBA" id="ARBA00010923"/>
    </source>
</evidence>
<dbReference type="Pfam" id="PF01420">
    <property type="entry name" value="Methylase_S"/>
    <property type="match status" value="2"/>
</dbReference>
<dbReference type="EMBL" id="FRAA01000003">
    <property type="protein sequence ID" value="SHK10948.1"/>
    <property type="molecule type" value="Genomic_DNA"/>
</dbReference>
<dbReference type="CDD" id="cd17252">
    <property type="entry name" value="RMtype1_S_EcoKI-TRD1-CR1_like"/>
    <property type="match status" value="1"/>
</dbReference>
<dbReference type="PANTHER" id="PTHR30408:SF12">
    <property type="entry name" value="TYPE I RESTRICTION ENZYME MJAVIII SPECIFICITY SUBUNIT"/>
    <property type="match status" value="1"/>
</dbReference>
<dbReference type="Gene3D" id="3.90.220.20">
    <property type="entry name" value="DNA methylase specificity domains"/>
    <property type="match status" value="2"/>
</dbReference>
<feature type="domain" description="Type I restriction modification DNA specificity" evidence="4">
    <location>
        <begin position="17"/>
        <end position="189"/>
    </location>
</feature>
<dbReference type="AlphaFoldDB" id="A0A1M6PSS6"/>
<dbReference type="GO" id="GO:0009307">
    <property type="term" value="P:DNA restriction-modification system"/>
    <property type="evidence" value="ECO:0007669"/>
    <property type="project" value="UniProtKB-KW"/>
</dbReference>
<dbReference type="SUPFAM" id="SSF116734">
    <property type="entry name" value="DNA methylase specificity domain"/>
    <property type="match status" value="2"/>
</dbReference>
<dbReference type="Gene3D" id="1.10.287.1120">
    <property type="entry name" value="Bipartite methylase S protein"/>
    <property type="match status" value="1"/>
</dbReference>
<feature type="domain" description="Type I restriction modification DNA specificity" evidence="4">
    <location>
        <begin position="224"/>
        <end position="401"/>
    </location>
</feature>
<reference evidence="6" key="1">
    <citation type="submission" date="2016-11" db="EMBL/GenBank/DDBJ databases">
        <authorList>
            <person name="Varghese N."/>
            <person name="Submissions S."/>
        </authorList>
    </citation>
    <scope>NUCLEOTIDE SEQUENCE [LARGE SCALE GENOMIC DNA]</scope>
    <source>
        <strain evidence="6">DSM 26134</strain>
    </source>
</reference>
<dbReference type="STRING" id="156994.SAMN04488028_10318"/>
<dbReference type="Proteomes" id="UP000184474">
    <property type="component" value="Unassembled WGS sequence"/>
</dbReference>
<dbReference type="InterPro" id="IPR052021">
    <property type="entry name" value="Type-I_RS_S_subunit"/>
</dbReference>
<dbReference type="CDD" id="cd17287">
    <property type="entry name" value="RMtype1_S_EcoN10ORF171P_TRD2-CR2_like"/>
    <property type="match status" value="1"/>
</dbReference>